<evidence type="ECO:0000313" key="8">
    <source>
        <dbReference type="EMBL" id="GAA4194799.1"/>
    </source>
</evidence>
<reference evidence="9" key="1">
    <citation type="journal article" date="2019" name="Int. J. Syst. Evol. Microbiol.">
        <title>The Global Catalogue of Microorganisms (GCM) 10K type strain sequencing project: providing services to taxonomists for standard genome sequencing and annotation.</title>
        <authorList>
            <consortium name="The Broad Institute Genomics Platform"/>
            <consortium name="The Broad Institute Genome Sequencing Center for Infectious Disease"/>
            <person name="Wu L."/>
            <person name="Ma J."/>
        </authorList>
    </citation>
    <scope>NUCLEOTIDE SEQUENCE [LARGE SCALE GENOMIC DNA]</scope>
    <source>
        <strain evidence="9">JCM 17593</strain>
    </source>
</reference>
<evidence type="ECO:0000313" key="9">
    <source>
        <dbReference type="Proteomes" id="UP001500213"/>
    </source>
</evidence>
<comment type="similarity">
    <text evidence="2">Belongs to the bacterial solute-binding protein 8 family.</text>
</comment>
<keyword evidence="4 6" id="KW-0732">Signal</keyword>
<dbReference type="Proteomes" id="UP001500213">
    <property type="component" value="Unassembled WGS sequence"/>
</dbReference>
<proteinExistence type="inferred from homology"/>
<evidence type="ECO:0000256" key="5">
    <source>
        <dbReference type="SAM" id="MobiDB-lite"/>
    </source>
</evidence>
<dbReference type="Pfam" id="PF01497">
    <property type="entry name" value="Peripla_BP_2"/>
    <property type="match status" value="1"/>
</dbReference>
<dbReference type="PANTHER" id="PTHR30532">
    <property type="entry name" value="IRON III DICITRATE-BINDING PERIPLASMIC PROTEIN"/>
    <property type="match status" value="1"/>
</dbReference>
<dbReference type="SUPFAM" id="SSF53807">
    <property type="entry name" value="Helical backbone' metal receptor"/>
    <property type="match status" value="1"/>
</dbReference>
<dbReference type="RefSeq" id="WP_344778522.1">
    <property type="nucleotide sequence ID" value="NZ_BAABBX010000017.1"/>
</dbReference>
<comment type="caution">
    <text evidence="8">The sequence shown here is derived from an EMBL/GenBank/DDBJ whole genome shotgun (WGS) entry which is preliminary data.</text>
</comment>
<feature type="domain" description="Fe/B12 periplasmic-binding" evidence="7">
    <location>
        <begin position="192"/>
        <end position="309"/>
    </location>
</feature>
<sequence length="338" mass="35670">MHRRTAALAAIAVAAAAALTLAGCSSPGSSDRGSSTKSSAAPTGPFDYTDARGQKVHLDTVPTKVVAQSSVAAALWDDGYHVAGAYGELTPVDGKLSYQAGSLDLDKITVLGKTYGEFDTEKYGLMNPQLLIDSSFDGKSLWYVPAEQSKQILSLAPSIGLPGTFPDTTTAITTYLGLAGKLGADTTSPALTSAKSDYDAALKEIATVSAKSGLKVAIMSGDTDSLYVVDPKNLSEAATLTSNGLDVIAPEKHTSDTFQQYSWEQASDFADADVILFDQRIYGDFKSDLAKIPTWTSLPAVKAGQVYPWYAAAPYSYKSYAKIFQQLADELKAAKKVG</sequence>
<protein>
    <submittedName>
        <fullName evidence="8">ABC transporter substrate-binding protein</fullName>
    </submittedName>
</protein>
<feature type="compositionally biased region" description="Low complexity" evidence="5">
    <location>
        <begin position="26"/>
        <end position="39"/>
    </location>
</feature>
<dbReference type="PROSITE" id="PS51257">
    <property type="entry name" value="PROKAR_LIPOPROTEIN"/>
    <property type="match status" value="1"/>
</dbReference>
<keyword evidence="3" id="KW-0813">Transport</keyword>
<evidence type="ECO:0000256" key="6">
    <source>
        <dbReference type="SAM" id="SignalP"/>
    </source>
</evidence>
<gene>
    <name evidence="8" type="ORF">GCM10022288_30740</name>
</gene>
<accession>A0ABP8B0H0</accession>
<feature type="signal peptide" evidence="6">
    <location>
        <begin position="1"/>
        <end position="22"/>
    </location>
</feature>
<evidence type="ECO:0000256" key="2">
    <source>
        <dbReference type="ARBA" id="ARBA00008814"/>
    </source>
</evidence>
<evidence type="ECO:0000259" key="7">
    <source>
        <dbReference type="Pfam" id="PF01497"/>
    </source>
</evidence>
<name>A0ABP8B0H0_9MICO</name>
<evidence type="ECO:0000256" key="4">
    <source>
        <dbReference type="ARBA" id="ARBA00022729"/>
    </source>
</evidence>
<dbReference type="PANTHER" id="PTHR30532:SF24">
    <property type="entry name" value="FERRIC ENTEROBACTIN-BINDING PERIPLASMIC PROTEIN FEPB"/>
    <property type="match status" value="1"/>
</dbReference>
<feature type="region of interest" description="Disordered" evidence="5">
    <location>
        <begin position="26"/>
        <end position="46"/>
    </location>
</feature>
<evidence type="ECO:0000256" key="3">
    <source>
        <dbReference type="ARBA" id="ARBA00022448"/>
    </source>
</evidence>
<feature type="chain" id="PRO_5045786208" evidence="6">
    <location>
        <begin position="23"/>
        <end position="338"/>
    </location>
</feature>
<keyword evidence="9" id="KW-1185">Reference proteome</keyword>
<evidence type="ECO:0000256" key="1">
    <source>
        <dbReference type="ARBA" id="ARBA00004196"/>
    </source>
</evidence>
<dbReference type="Gene3D" id="3.40.50.1980">
    <property type="entry name" value="Nitrogenase molybdenum iron protein domain"/>
    <property type="match status" value="2"/>
</dbReference>
<comment type="subcellular location">
    <subcellularLocation>
        <location evidence="1">Cell envelope</location>
    </subcellularLocation>
</comment>
<dbReference type="InterPro" id="IPR051313">
    <property type="entry name" value="Bact_iron-sidero_bind"/>
</dbReference>
<dbReference type="InterPro" id="IPR002491">
    <property type="entry name" value="ABC_transptr_periplasmic_BD"/>
</dbReference>
<organism evidence="8 9">
    <name type="scientific">Gryllotalpicola kribbensis</name>
    <dbReference type="NCBI Taxonomy" id="993084"/>
    <lineage>
        <taxon>Bacteria</taxon>
        <taxon>Bacillati</taxon>
        <taxon>Actinomycetota</taxon>
        <taxon>Actinomycetes</taxon>
        <taxon>Micrococcales</taxon>
        <taxon>Microbacteriaceae</taxon>
        <taxon>Gryllotalpicola</taxon>
    </lineage>
</organism>
<dbReference type="EMBL" id="BAABBX010000017">
    <property type="protein sequence ID" value="GAA4194799.1"/>
    <property type="molecule type" value="Genomic_DNA"/>
</dbReference>